<feature type="transmembrane region" description="Helical" evidence="1">
    <location>
        <begin position="165"/>
        <end position="183"/>
    </location>
</feature>
<keyword evidence="3" id="KW-1185">Reference proteome</keyword>
<proteinExistence type="predicted"/>
<evidence type="ECO:0000256" key="1">
    <source>
        <dbReference type="SAM" id="Phobius"/>
    </source>
</evidence>
<feature type="transmembrane region" description="Helical" evidence="1">
    <location>
        <begin position="28"/>
        <end position="45"/>
    </location>
</feature>
<keyword evidence="1" id="KW-0812">Transmembrane</keyword>
<sequence length="185" mass="20145">MLAALAPSLLVIGMSATSEMPALPLARFAMLSFATAAFGICFMLTRQCFSCVRSIGYLSRRLTKAAALTDEGSYKQSLLDTNELVEGTLRSEINRFIHFVCWSGISFGLFLVIATNFVGITLTSYADIVAYETLIDQVSGTNGTLVIPDSLRRQKNINAFSFKETVLFGLSVLTLAMAAIKVFRS</sequence>
<reference evidence="2 3" key="1">
    <citation type="submission" date="2017-06" db="EMBL/GenBank/DDBJ databases">
        <title>Description of Rhodopirellula bahusiensis sp. nov.</title>
        <authorList>
            <person name="Kizina J."/>
            <person name="Harder J."/>
        </authorList>
    </citation>
    <scope>NUCLEOTIDE SEQUENCE [LARGE SCALE GENOMIC DNA]</scope>
    <source>
        <strain evidence="2 3">SWK21</strain>
    </source>
</reference>
<comment type="caution">
    <text evidence="2">The sequence shown here is derived from an EMBL/GenBank/DDBJ whole genome shotgun (WGS) entry which is preliminary data.</text>
</comment>
<dbReference type="AlphaFoldDB" id="A0A2G1VXK1"/>
<dbReference type="EMBL" id="NIZW01000048">
    <property type="protein sequence ID" value="PHQ31506.1"/>
    <property type="molecule type" value="Genomic_DNA"/>
</dbReference>
<organism evidence="2 3">
    <name type="scientific">Rhodopirellula bahusiensis</name>
    <dbReference type="NCBI Taxonomy" id="2014065"/>
    <lineage>
        <taxon>Bacteria</taxon>
        <taxon>Pseudomonadati</taxon>
        <taxon>Planctomycetota</taxon>
        <taxon>Planctomycetia</taxon>
        <taxon>Pirellulales</taxon>
        <taxon>Pirellulaceae</taxon>
        <taxon>Rhodopirellula</taxon>
    </lineage>
</organism>
<evidence type="ECO:0000313" key="2">
    <source>
        <dbReference type="EMBL" id="PHQ31506.1"/>
    </source>
</evidence>
<evidence type="ECO:0000313" key="3">
    <source>
        <dbReference type="Proteomes" id="UP000225740"/>
    </source>
</evidence>
<feature type="non-terminal residue" evidence="2">
    <location>
        <position position="185"/>
    </location>
</feature>
<accession>A0A2G1VXK1</accession>
<protein>
    <submittedName>
        <fullName evidence="2">Uncharacterized protein</fullName>
    </submittedName>
</protein>
<name>A0A2G1VXK1_9BACT</name>
<gene>
    <name evidence="2" type="ORF">CEE69_30880</name>
</gene>
<feature type="transmembrane region" description="Helical" evidence="1">
    <location>
        <begin position="99"/>
        <end position="122"/>
    </location>
</feature>
<keyword evidence="1" id="KW-0472">Membrane</keyword>
<keyword evidence="1" id="KW-1133">Transmembrane helix</keyword>
<dbReference type="Proteomes" id="UP000225740">
    <property type="component" value="Unassembled WGS sequence"/>
</dbReference>